<evidence type="ECO:0000313" key="2">
    <source>
        <dbReference type="EMBL" id="VTS27339.1"/>
    </source>
</evidence>
<dbReference type="Pfam" id="PF01370">
    <property type="entry name" value="Epimerase"/>
    <property type="match status" value="1"/>
</dbReference>
<dbReference type="SUPFAM" id="SSF51735">
    <property type="entry name" value="NAD(P)-binding Rossmann-fold domains"/>
    <property type="match status" value="1"/>
</dbReference>
<evidence type="ECO:0000313" key="3">
    <source>
        <dbReference type="Proteomes" id="UP000304914"/>
    </source>
</evidence>
<dbReference type="InterPro" id="IPR050177">
    <property type="entry name" value="Lipid_A_modif_metabolic_enz"/>
</dbReference>
<dbReference type="InterPro" id="IPR001509">
    <property type="entry name" value="Epimerase_deHydtase"/>
</dbReference>
<organism evidence="2 3">
    <name type="scientific">Streptococcus pseudoporcinus</name>
    <dbReference type="NCBI Taxonomy" id="361101"/>
    <lineage>
        <taxon>Bacteria</taxon>
        <taxon>Bacillati</taxon>
        <taxon>Bacillota</taxon>
        <taxon>Bacilli</taxon>
        <taxon>Lactobacillales</taxon>
        <taxon>Streptococcaceae</taxon>
        <taxon>Streptococcus</taxon>
    </lineage>
</organism>
<dbReference type="EMBL" id="LR594035">
    <property type="protein sequence ID" value="VTS27339.1"/>
    <property type="molecule type" value="Genomic_DNA"/>
</dbReference>
<dbReference type="PANTHER" id="PTHR43245:SF58">
    <property type="entry name" value="BLL5923 PROTEIN"/>
    <property type="match status" value="1"/>
</dbReference>
<evidence type="ECO:0000259" key="1">
    <source>
        <dbReference type="Pfam" id="PF01370"/>
    </source>
</evidence>
<accession>A0A4U9YL88</accession>
<proteinExistence type="predicted"/>
<dbReference type="RefSeq" id="WP_138068560.1">
    <property type="nucleotide sequence ID" value="NZ_LR594035.1"/>
</dbReference>
<feature type="domain" description="NAD-dependent epimerase/dehydratase" evidence="1">
    <location>
        <begin position="4"/>
        <end position="201"/>
    </location>
</feature>
<dbReference type="PANTHER" id="PTHR43245">
    <property type="entry name" value="BIFUNCTIONAL POLYMYXIN RESISTANCE PROTEIN ARNA"/>
    <property type="match status" value="1"/>
</dbReference>
<sequence length="282" mass="31663">MKKVLITGANSYIGQSVENWLLQTPEAFTVDTLDMVNPKWREFDFTPYDCIFHVAAIVHKNEKNSDPNLYHKVNTELPIELATVAKEAGVGQFLFLSSMSVYGNEETMISGATKEKPSTYYGKSKLAAEIGLKALQSDTFKVLIMRPPMVYGPKATGNYTRLSKLSKITPLFPKIDNQRSMIFIDNLAEFVKLAIDHNLSGLHYPQNSAYVNTSELVKMIRKVNGKNTVLTSLFNPIISKVHSVSQINKLFGSLTYDQALSQEVFDYNVVDYEGSIRRSEGK</sequence>
<dbReference type="Gene3D" id="3.40.50.720">
    <property type="entry name" value="NAD(P)-binding Rossmann-like Domain"/>
    <property type="match status" value="1"/>
</dbReference>
<dbReference type="AlphaFoldDB" id="A0A4U9YL88"/>
<dbReference type="InterPro" id="IPR036291">
    <property type="entry name" value="NAD(P)-bd_dom_sf"/>
</dbReference>
<protein>
    <submittedName>
        <fullName evidence="2">UDP-glucose 4-epimerase</fullName>
    </submittedName>
</protein>
<name>A0A4U9YL88_9STRE</name>
<gene>
    <name evidence="2" type="ORF">NCTC5385_01321</name>
</gene>
<dbReference type="STRING" id="873448.STRPO_0213"/>
<reference evidence="2 3" key="1">
    <citation type="submission" date="2019-05" db="EMBL/GenBank/DDBJ databases">
        <authorList>
            <consortium name="Pathogen Informatics"/>
        </authorList>
    </citation>
    <scope>NUCLEOTIDE SEQUENCE [LARGE SCALE GENOMIC DNA]</scope>
    <source>
        <strain evidence="2 3">NCTC5385</strain>
    </source>
</reference>
<dbReference type="Proteomes" id="UP000304914">
    <property type="component" value="Chromosome"/>
</dbReference>